<dbReference type="Proteomes" id="UP000218231">
    <property type="component" value="Unassembled WGS sequence"/>
</dbReference>
<dbReference type="PANTHER" id="PTHR21092">
    <property type="entry name" value="NICASTRIN"/>
    <property type="match status" value="1"/>
</dbReference>
<feature type="signal peptide" evidence="11">
    <location>
        <begin position="1"/>
        <end position="26"/>
    </location>
</feature>
<dbReference type="GO" id="GO:0005886">
    <property type="term" value="C:plasma membrane"/>
    <property type="evidence" value="ECO:0007669"/>
    <property type="project" value="UniProtKB-ARBA"/>
</dbReference>
<dbReference type="AlphaFoldDB" id="A0A2A2JNF3"/>
<keyword evidence="4 10" id="KW-0812">Transmembrane</keyword>
<keyword evidence="6" id="KW-0914">Notch signaling pathway</keyword>
<dbReference type="GO" id="GO:0007219">
    <property type="term" value="P:Notch signaling pathway"/>
    <property type="evidence" value="ECO:0007669"/>
    <property type="project" value="UniProtKB-KW"/>
</dbReference>
<keyword evidence="5 11" id="KW-0732">Signal</keyword>
<keyword evidence="8 10" id="KW-0472">Membrane</keyword>
<dbReference type="InterPro" id="IPR041084">
    <property type="entry name" value="Ncstrn_small"/>
</dbReference>
<comment type="similarity">
    <text evidence="2">Belongs to the nicastrin family.</text>
</comment>
<evidence type="ECO:0000256" key="3">
    <source>
        <dbReference type="ARBA" id="ARBA00015303"/>
    </source>
</evidence>
<gene>
    <name evidence="13" type="ORF">WR25_06879</name>
</gene>
<evidence type="ECO:0000313" key="13">
    <source>
        <dbReference type="EMBL" id="PAV63203.1"/>
    </source>
</evidence>
<evidence type="ECO:0000256" key="5">
    <source>
        <dbReference type="ARBA" id="ARBA00022729"/>
    </source>
</evidence>
<dbReference type="GO" id="GO:0007220">
    <property type="term" value="P:Notch receptor processing"/>
    <property type="evidence" value="ECO:0007669"/>
    <property type="project" value="TreeGrafter"/>
</dbReference>
<dbReference type="OrthoDB" id="755951at2759"/>
<evidence type="ECO:0000256" key="4">
    <source>
        <dbReference type="ARBA" id="ARBA00022692"/>
    </source>
</evidence>
<dbReference type="InterPro" id="IPR008710">
    <property type="entry name" value="Nicastrin"/>
</dbReference>
<evidence type="ECO:0000256" key="2">
    <source>
        <dbReference type="ARBA" id="ARBA00007717"/>
    </source>
</evidence>
<feature type="transmembrane region" description="Helical" evidence="10">
    <location>
        <begin position="632"/>
        <end position="652"/>
    </location>
</feature>
<feature type="chain" id="PRO_5012313467" description="Nicastrin" evidence="11">
    <location>
        <begin position="27"/>
        <end position="674"/>
    </location>
</feature>
<feature type="domain" description="Nicastrin small lobe" evidence="12">
    <location>
        <begin position="47"/>
        <end position="108"/>
    </location>
</feature>
<organism evidence="13 14">
    <name type="scientific">Diploscapter pachys</name>
    <dbReference type="NCBI Taxonomy" id="2018661"/>
    <lineage>
        <taxon>Eukaryota</taxon>
        <taxon>Metazoa</taxon>
        <taxon>Ecdysozoa</taxon>
        <taxon>Nematoda</taxon>
        <taxon>Chromadorea</taxon>
        <taxon>Rhabditida</taxon>
        <taxon>Rhabditina</taxon>
        <taxon>Rhabditomorpha</taxon>
        <taxon>Rhabditoidea</taxon>
        <taxon>Rhabditidae</taxon>
        <taxon>Diploscapter</taxon>
    </lineage>
</organism>
<dbReference type="GO" id="GO:0016485">
    <property type="term" value="P:protein processing"/>
    <property type="evidence" value="ECO:0007669"/>
    <property type="project" value="InterPro"/>
</dbReference>
<name>A0A2A2JNF3_9BILA</name>
<dbReference type="PANTHER" id="PTHR21092:SF0">
    <property type="entry name" value="NICASTRIN"/>
    <property type="match status" value="1"/>
</dbReference>
<keyword evidence="14" id="KW-1185">Reference proteome</keyword>
<dbReference type="EMBL" id="LIAE01010326">
    <property type="protein sequence ID" value="PAV63203.1"/>
    <property type="molecule type" value="Genomic_DNA"/>
</dbReference>
<sequence>MEFSSNVMWTFSVFILLGCLVIQCNAGAANPLEEDIYVDETIVEGAACYRIMNGTHQFGCHGSKETMGVVMSIESVEEAKLISTCWRDKFNNYNGKFFLLMSLDLLNRISLCNSSFELRLWTSAVPAGKREFSDEWRAAFPRCKLPESCYSLFNGKGSSSDYPFCAVSFGVFNSAAGSTQICYRRGLESSKFIDWNLDTGITPEICSPLMGFNIFGFPVPCMKNDSTGHPNSKYLMLATRMDSFGVIPDVSPGDMAVMTPPISLLASARAMATNAELFQSASRQNNKYVMFSVFNGEAFDYIGSSATAYKMEQNAFPHANSTVPQLDLIRPSQVDLVIEAQLIGSSEGKELFVHVDGERFEKSGQITKSALQALSAGAKSVGAHIDTQNLGKKIPSASWHSFAKSDPNVQSIVITPFQETIKYNRYNSMADYGSYDPDTRTKIIDSMMAVSSATLRAGAEYVGIEPTKADILSIDRQFVSTLFDCLVASDDFYSCKFLEKLNGGRFNQSKHSYALEYKSTYIGVAQNPLTRMFVHWLMIYALGSKKETFNIKDKKQCDDMKLDQEIYVYDWQPDPLTGQFHCYKSATLMMGMRSPAFDIPDYDFKNSTYSTWTESVYELDKLRIFVIEQQNLQYWMFGLGLLVSLLSLLIVAPCGESTFIIDEGETEAEQGEPL</sequence>
<evidence type="ECO:0000256" key="7">
    <source>
        <dbReference type="ARBA" id="ARBA00022989"/>
    </source>
</evidence>
<evidence type="ECO:0000313" key="14">
    <source>
        <dbReference type="Proteomes" id="UP000218231"/>
    </source>
</evidence>
<evidence type="ECO:0000259" key="12">
    <source>
        <dbReference type="Pfam" id="PF18266"/>
    </source>
</evidence>
<dbReference type="SUPFAM" id="SSF53187">
    <property type="entry name" value="Zn-dependent exopeptidases"/>
    <property type="match status" value="1"/>
</dbReference>
<evidence type="ECO:0000256" key="6">
    <source>
        <dbReference type="ARBA" id="ARBA00022976"/>
    </source>
</evidence>
<comment type="subcellular location">
    <subcellularLocation>
        <location evidence="1">Membrane</location>
        <topology evidence="1">Single-pass type I membrane protein</topology>
    </subcellularLocation>
</comment>
<evidence type="ECO:0000256" key="8">
    <source>
        <dbReference type="ARBA" id="ARBA00023136"/>
    </source>
</evidence>
<keyword evidence="7 10" id="KW-1133">Transmembrane helix</keyword>
<reference evidence="13 14" key="1">
    <citation type="journal article" date="2017" name="Curr. Biol.">
        <title>Genome architecture and evolution of a unichromosomal asexual nematode.</title>
        <authorList>
            <person name="Fradin H."/>
            <person name="Zegar C."/>
            <person name="Gutwein M."/>
            <person name="Lucas J."/>
            <person name="Kovtun M."/>
            <person name="Corcoran D."/>
            <person name="Baugh L.R."/>
            <person name="Kiontke K."/>
            <person name="Gunsalus K."/>
            <person name="Fitch D.H."/>
            <person name="Piano F."/>
        </authorList>
    </citation>
    <scope>NUCLEOTIDE SEQUENCE [LARGE SCALE GENOMIC DNA]</scope>
    <source>
        <strain evidence="13">PF1309</strain>
    </source>
</reference>
<dbReference type="STRING" id="2018661.A0A2A2JNF3"/>
<keyword evidence="9" id="KW-0325">Glycoprotein</keyword>
<dbReference type="Pfam" id="PF05450">
    <property type="entry name" value="Nicastrin"/>
    <property type="match status" value="1"/>
</dbReference>
<protein>
    <recommendedName>
        <fullName evidence="3">Nicastrin</fullName>
    </recommendedName>
</protein>
<evidence type="ECO:0000256" key="9">
    <source>
        <dbReference type="ARBA" id="ARBA00023180"/>
    </source>
</evidence>
<dbReference type="Gene3D" id="3.40.630.10">
    <property type="entry name" value="Zn peptidases"/>
    <property type="match status" value="1"/>
</dbReference>
<comment type="caution">
    <text evidence="13">The sequence shown here is derived from an EMBL/GenBank/DDBJ whole genome shotgun (WGS) entry which is preliminary data.</text>
</comment>
<evidence type="ECO:0000256" key="10">
    <source>
        <dbReference type="SAM" id="Phobius"/>
    </source>
</evidence>
<dbReference type="Pfam" id="PF18266">
    <property type="entry name" value="Ncstrn_small"/>
    <property type="match status" value="1"/>
</dbReference>
<proteinExistence type="inferred from homology"/>
<evidence type="ECO:0000256" key="11">
    <source>
        <dbReference type="SAM" id="SignalP"/>
    </source>
</evidence>
<evidence type="ECO:0000256" key="1">
    <source>
        <dbReference type="ARBA" id="ARBA00004479"/>
    </source>
</evidence>
<accession>A0A2A2JNF3</accession>